<protein>
    <recommendedName>
        <fullName evidence="3">SPOR domain-containing protein</fullName>
    </recommendedName>
</protein>
<organism evidence="1 2">
    <name type="scientific">Sphingomonas daechungensis</name>
    <dbReference type="NCBI Taxonomy" id="1176646"/>
    <lineage>
        <taxon>Bacteria</taxon>
        <taxon>Pseudomonadati</taxon>
        <taxon>Pseudomonadota</taxon>
        <taxon>Alphaproteobacteria</taxon>
        <taxon>Sphingomonadales</taxon>
        <taxon>Sphingomonadaceae</taxon>
        <taxon>Sphingomonas</taxon>
    </lineage>
</organism>
<sequence length="69" mass="7764">MRLKTRNRELFEGISGYIAEEPGKARLLIGPFRNDSEASIFADDLASVHIDAFTWTNQPGQSIRKLQGE</sequence>
<gene>
    <name evidence="1" type="ORF">H9L15_02900</name>
</gene>
<evidence type="ECO:0008006" key="3">
    <source>
        <dbReference type="Google" id="ProtNLM"/>
    </source>
</evidence>
<reference evidence="1 2" key="1">
    <citation type="submission" date="2020-08" db="EMBL/GenBank/DDBJ databases">
        <title>Genome sequence of Sphingomonas daechungensis KACC 18115T.</title>
        <authorList>
            <person name="Hyun D.-W."/>
            <person name="Bae J.-W."/>
        </authorList>
    </citation>
    <scope>NUCLEOTIDE SEQUENCE [LARGE SCALE GENOMIC DNA]</scope>
    <source>
        <strain evidence="1 2">KACC 18115</strain>
    </source>
</reference>
<name>A0ABX6T2L6_9SPHN</name>
<dbReference type="Proteomes" id="UP000516134">
    <property type="component" value="Chromosome"/>
</dbReference>
<dbReference type="EMBL" id="CP060780">
    <property type="protein sequence ID" value="QNP43664.1"/>
    <property type="molecule type" value="Genomic_DNA"/>
</dbReference>
<accession>A0ABX6T2L6</accession>
<evidence type="ECO:0000313" key="1">
    <source>
        <dbReference type="EMBL" id="QNP43664.1"/>
    </source>
</evidence>
<keyword evidence="2" id="KW-1185">Reference proteome</keyword>
<proteinExistence type="predicted"/>
<evidence type="ECO:0000313" key="2">
    <source>
        <dbReference type="Proteomes" id="UP000516134"/>
    </source>
</evidence>
<dbReference type="RefSeq" id="WP_187715089.1">
    <property type="nucleotide sequence ID" value="NZ_CP060780.1"/>
</dbReference>